<feature type="transmembrane region" description="Helical" evidence="1">
    <location>
        <begin position="339"/>
        <end position="363"/>
    </location>
</feature>
<dbReference type="CDD" id="cd04179">
    <property type="entry name" value="DPM_DPG-synthase_like"/>
    <property type="match status" value="1"/>
</dbReference>
<keyword evidence="1" id="KW-1133">Transmembrane helix</keyword>
<evidence type="ECO:0000313" key="5">
    <source>
        <dbReference type="Proteomes" id="UP000245168"/>
    </source>
</evidence>
<dbReference type="Pfam" id="PF26629">
    <property type="entry name" value="GT2_TM_C"/>
    <property type="match status" value="1"/>
</dbReference>
<dbReference type="PANTHER" id="PTHR48090">
    <property type="entry name" value="UNDECAPRENYL-PHOSPHATE 4-DEOXY-4-FORMAMIDO-L-ARABINOSE TRANSFERASE-RELATED"/>
    <property type="match status" value="1"/>
</dbReference>
<evidence type="ECO:0000259" key="3">
    <source>
        <dbReference type="Pfam" id="PF26629"/>
    </source>
</evidence>
<feature type="domain" description="Low-salt glycan biosynthesis hexosyltransferase Agl6 C-terminal transmembrane region" evidence="3">
    <location>
        <begin position="311"/>
        <end position="398"/>
    </location>
</feature>
<accession>A0A2U2BY49</accession>
<dbReference type="EMBL" id="QEXV01000001">
    <property type="protein sequence ID" value="PWE18932.1"/>
    <property type="molecule type" value="Genomic_DNA"/>
</dbReference>
<organism evidence="4 5">
    <name type="scientific">Marinicauda salina</name>
    <dbReference type="NCBI Taxonomy" id="2135793"/>
    <lineage>
        <taxon>Bacteria</taxon>
        <taxon>Pseudomonadati</taxon>
        <taxon>Pseudomonadota</taxon>
        <taxon>Alphaproteobacteria</taxon>
        <taxon>Maricaulales</taxon>
        <taxon>Maricaulaceae</taxon>
        <taxon>Marinicauda</taxon>
    </lineage>
</organism>
<dbReference type="Gene3D" id="3.90.550.10">
    <property type="entry name" value="Spore Coat Polysaccharide Biosynthesis Protein SpsA, Chain A"/>
    <property type="match status" value="1"/>
</dbReference>
<keyword evidence="1" id="KW-0472">Membrane</keyword>
<evidence type="ECO:0000313" key="4">
    <source>
        <dbReference type="EMBL" id="PWE18932.1"/>
    </source>
</evidence>
<keyword evidence="5" id="KW-1185">Reference proteome</keyword>
<feature type="transmembrane region" description="Helical" evidence="1">
    <location>
        <begin position="290"/>
        <end position="313"/>
    </location>
</feature>
<dbReference type="AlphaFoldDB" id="A0A2U2BY49"/>
<dbReference type="InterPro" id="IPR029044">
    <property type="entry name" value="Nucleotide-diphossugar_trans"/>
</dbReference>
<evidence type="ECO:0000259" key="2">
    <source>
        <dbReference type="Pfam" id="PF00535"/>
    </source>
</evidence>
<dbReference type="SUPFAM" id="SSF53448">
    <property type="entry name" value="Nucleotide-diphospho-sugar transferases"/>
    <property type="match status" value="1"/>
</dbReference>
<protein>
    <submittedName>
        <fullName evidence="4">Family 2 glycosyl transferase</fullName>
    </submittedName>
</protein>
<sequence length="413" mass="44501">MAAELSPAAPVDDADAPAPDVSIVMPCLDEAATLGWCIDRARQALDILAERHGLTGEIVIADNGSTDGSQQIAADRGARVEAIPTRGYGAALRGGMTAARGRYLVMGDSDCSYDFVEAVEMVERLMDGADICMGSRFRGEIKPGAMPFLNRYLGNPVLSGVFRILYRLPVSDAHCGLRALTKETFEQLRLDSDGMEFATEMVLKASLLKRRYAETPITLSPDKRGRAPHLRPWRDGWRHLRYMLMLTPLWLFFGPSALFALIAGVIGGALLMQPEGTMAEIGGLAFGDHWMILASAFLIVAFQTTLFGFASTIHGVREGYRRITGETRLILRLARLEHFLLAAVVLTLAGGALFANVVINWASQGFGGLSAIRDVAVASTLGVIGLQSFFGGFLLSIIAGNKARPIDLAKDAG</sequence>
<feature type="transmembrane region" description="Helical" evidence="1">
    <location>
        <begin position="375"/>
        <end position="400"/>
    </location>
</feature>
<comment type="caution">
    <text evidence="4">The sequence shown here is derived from an EMBL/GenBank/DDBJ whole genome shotgun (WGS) entry which is preliminary data.</text>
</comment>
<keyword evidence="1" id="KW-0812">Transmembrane</keyword>
<evidence type="ECO:0000256" key="1">
    <source>
        <dbReference type="SAM" id="Phobius"/>
    </source>
</evidence>
<dbReference type="Pfam" id="PF00535">
    <property type="entry name" value="Glycos_transf_2"/>
    <property type="match status" value="1"/>
</dbReference>
<keyword evidence="4" id="KW-0808">Transferase</keyword>
<feature type="transmembrane region" description="Helical" evidence="1">
    <location>
        <begin position="249"/>
        <end position="270"/>
    </location>
</feature>
<dbReference type="OrthoDB" id="3177103at2"/>
<dbReference type="GO" id="GO:0016740">
    <property type="term" value="F:transferase activity"/>
    <property type="evidence" value="ECO:0007669"/>
    <property type="project" value="UniProtKB-KW"/>
</dbReference>
<dbReference type="PANTHER" id="PTHR48090:SF7">
    <property type="entry name" value="RFBJ PROTEIN"/>
    <property type="match status" value="1"/>
</dbReference>
<dbReference type="RefSeq" id="WP_109252205.1">
    <property type="nucleotide sequence ID" value="NZ_QEXV01000001.1"/>
</dbReference>
<dbReference type="InterPro" id="IPR058718">
    <property type="entry name" value="Agl6_TM_C"/>
</dbReference>
<dbReference type="Proteomes" id="UP000245168">
    <property type="component" value="Unassembled WGS sequence"/>
</dbReference>
<dbReference type="InterPro" id="IPR001173">
    <property type="entry name" value="Glyco_trans_2-like"/>
</dbReference>
<name>A0A2U2BY49_9PROT</name>
<feature type="domain" description="Glycosyltransferase 2-like" evidence="2">
    <location>
        <begin position="22"/>
        <end position="186"/>
    </location>
</feature>
<dbReference type="InterPro" id="IPR050256">
    <property type="entry name" value="Glycosyltransferase_2"/>
</dbReference>
<gene>
    <name evidence="4" type="ORF">DDZ18_02405</name>
</gene>
<reference evidence="5" key="1">
    <citation type="submission" date="2018-05" db="EMBL/GenBank/DDBJ databases">
        <authorList>
            <person name="Liu B.-T."/>
        </authorList>
    </citation>
    <scope>NUCLEOTIDE SEQUENCE [LARGE SCALE GENOMIC DNA]</scope>
    <source>
        <strain evidence="5">WD6-1</strain>
    </source>
</reference>
<proteinExistence type="predicted"/>